<feature type="region of interest" description="Disordered" evidence="6">
    <location>
        <begin position="307"/>
        <end position="388"/>
    </location>
</feature>
<dbReference type="SUPFAM" id="SSF56112">
    <property type="entry name" value="Protein kinase-like (PK-like)"/>
    <property type="match status" value="1"/>
</dbReference>
<proteinExistence type="predicted"/>
<dbReference type="Proteomes" id="UP001151081">
    <property type="component" value="Unassembled WGS sequence"/>
</dbReference>
<gene>
    <name evidence="8" type="ORF">KEG57_08215</name>
</gene>
<dbReference type="InterPro" id="IPR011990">
    <property type="entry name" value="TPR-like_helical_dom_sf"/>
</dbReference>
<evidence type="ECO:0000256" key="2">
    <source>
        <dbReference type="ARBA" id="ARBA00022741"/>
    </source>
</evidence>
<feature type="binding site" evidence="5">
    <location>
        <position position="41"/>
    </location>
    <ligand>
        <name>ATP</name>
        <dbReference type="ChEBI" id="CHEBI:30616"/>
    </ligand>
</feature>
<evidence type="ECO:0000256" key="3">
    <source>
        <dbReference type="ARBA" id="ARBA00022777"/>
    </source>
</evidence>
<dbReference type="PROSITE" id="PS00108">
    <property type="entry name" value="PROTEIN_KINASE_ST"/>
    <property type="match status" value="1"/>
</dbReference>
<dbReference type="SUPFAM" id="SSF48452">
    <property type="entry name" value="TPR-like"/>
    <property type="match status" value="1"/>
</dbReference>
<evidence type="ECO:0000256" key="1">
    <source>
        <dbReference type="ARBA" id="ARBA00022679"/>
    </source>
</evidence>
<dbReference type="InterPro" id="IPR008271">
    <property type="entry name" value="Ser/Thr_kinase_AS"/>
</dbReference>
<dbReference type="InterPro" id="IPR000719">
    <property type="entry name" value="Prot_kinase_dom"/>
</dbReference>
<dbReference type="InterPro" id="IPR011009">
    <property type="entry name" value="Kinase-like_dom_sf"/>
</dbReference>
<dbReference type="SMART" id="SM00220">
    <property type="entry name" value="S_TKc"/>
    <property type="match status" value="1"/>
</dbReference>
<keyword evidence="1" id="KW-0808">Transferase</keyword>
<evidence type="ECO:0000256" key="5">
    <source>
        <dbReference type="PROSITE-ProRule" id="PRU10141"/>
    </source>
</evidence>
<dbReference type="InterPro" id="IPR017441">
    <property type="entry name" value="Protein_kinase_ATP_BS"/>
</dbReference>
<reference evidence="8 9" key="1">
    <citation type="submission" date="2021-04" db="EMBL/GenBank/DDBJ databases">
        <title>Genome analysis of Polyangium sp.</title>
        <authorList>
            <person name="Li Y."/>
            <person name="Wang J."/>
        </authorList>
    </citation>
    <scope>NUCLEOTIDE SEQUENCE [LARGE SCALE GENOMIC DNA]</scope>
    <source>
        <strain evidence="8 9">SDU14</strain>
    </source>
</reference>
<evidence type="ECO:0000256" key="4">
    <source>
        <dbReference type="ARBA" id="ARBA00022840"/>
    </source>
</evidence>
<dbReference type="GO" id="GO:0004674">
    <property type="term" value="F:protein serine/threonine kinase activity"/>
    <property type="evidence" value="ECO:0007669"/>
    <property type="project" value="TreeGrafter"/>
</dbReference>
<evidence type="ECO:0000313" key="8">
    <source>
        <dbReference type="EMBL" id="MDC3980473.1"/>
    </source>
</evidence>
<keyword evidence="9" id="KW-1185">Reference proteome</keyword>
<dbReference type="PROSITE" id="PS50011">
    <property type="entry name" value="PROTEIN_KINASE_DOM"/>
    <property type="match status" value="1"/>
</dbReference>
<accession>A0A9X3X1A2</accession>
<sequence>MRLRPGDTFDRYVIEALLGEGGMGEVYQARDNRLRRRVALKVLRKEAAEDPEGWQRALVRMLREARAAAALNHPNTVSIYDIGEAEGLPYLAMELIEGLSLRRLIGGGASIPTRLGWLLDVARALSAAHRAGLVHRDVKPENVMLREDGAIKVLDFGIARRVHLDADEAVASTRRGADLAKVGSMRGADTVTSEGVMVGTPAYMSPEQLTGDPVDARTDQFGWGVLAYELITGRVPFGADLEGIKLLSAILQDEPPSLEGLVPPVIERVLKRTVAKRKVDRFSSMDLVVDALAPYVASENAGGLHDVLIPGPDSTQPETLAPEDVAPNARVLPVRRSRPSIPIAAKSESAPPPRGALPTHTMRSPDIDRSGRTTPPPPPTPIVRVEMPGNAGKTTTAVTTLESPAMHTMPPPRLGRRLPRWAVVGLSAIWVVAAAVWGTFWYRKKIAPPPPSVPTATPAPASTPITELRIAGSSNPEAIAAFREGLQALRDASWEVARGAFERATKADNGFGTAYLRLALIERFRADTAGTRMAFQRAMQLRATMTERDQVLLDALEPLLQRDPPDVAEGVKRIEEASRRYPGDAEFVELQVAIQARAEPSKVLALTDRCIELDPKYADCWQVRSYSLFRVERQTEALASLDRCVELVPASVDCLLERIRARKYLGQCELLETDVRRWITKAPTSAIAHNELAVALHAGGQPPPAVNAAVEQAAKRFRDQGRNEQAGRLRIHHALVFGDFEGAERLARDLEKDIAGESLEEKHVVPALALVQLYEELGQDKRAAEVADRFLAQRSAWTRPVVQLTWWDSTMAFLEAKRRGGALDAAGYATAREAWANGWVDGTGDTKQAAVWFVGYAAPARSETDAREALAAQPPLQPAAFYTQMAPKVEMWLGGIHSLAGDPERALPHLEIAARSCTALDEPIQHTVATFRLGLVREQRNDKPGACAAYRTVLGRWGRTKGSVTAQAAAARAKTLKCGE</sequence>
<feature type="domain" description="Protein kinase" evidence="7">
    <location>
        <begin position="12"/>
        <end position="296"/>
    </location>
</feature>
<dbReference type="Gene3D" id="1.10.510.10">
    <property type="entry name" value="Transferase(Phosphotransferase) domain 1"/>
    <property type="match status" value="1"/>
</dbReference>
<protein>
    <submittedName>
        <fullName evidence="8">Protein kinase</fullName>
    </submittedName>
</protein>
<dbReference type="EMBL" id="JAGTJJ010000002">
    <property type="protein sequence ID" value="MDC3980473.1"/>
    <property type="molecule type" value="Genomic_DNA"/>
</dbReference>
<evidence type="ECO:0000256" key="6">
    <source>
        <dbReference type="SAM" id="MobiDB-lite"/>
    </source>
</evidence>
<evidence type="ECO:0000313" key="9">
    <source>
        <dbReference type="Proteomes" id="UP001151081"/>
    </source>
</evidence>
<comment type="caution">
    <text evidence="8">The sequence shown here is derived from an EMBL/GenBank/DDBJ whole genome shotgun (WGS) entry which is preliminary data.</text>
</comment>
<evidence type="ECO:0000259" key="7">
    <source>
        <dbReference type="PROSITE" id="PS50011"/>
    </source>
</evidence>
<keyword evidence="4 5" id="KW-0067">ATP-binding</keyword>
<dbReference type="Pfam" id="PF00069">
    <property type="entry name" value="Pkinase"/>
    <property type="match status" value="1"/>
</dbReference>
<keyword evidence="2 5" id="KW-0547">Nucleotide-binding</keyword>
<dbReference type="CDD" id="cd14014">
    <property type="entry name" value="STKc_PknB_like"/>
    <property type="match status" value="1"/>
</dbReference>
<dbReference type="PANTHER" id="PTHR43289">
    <property type="entry name" value="MITOGEN-ACTIVATED PROTEIN KINASE KINASE KINASE 20-RELATED"/>
    <property type="match status" value="1"/>
</dbReference>
<dbReference type="RefSeq" id="WP_272417510.1">
    <property type="nucleotide sequence ID" value="NZ_JAGTJJ010000002.1"/>
</dbReference>
<dbReference type="Gene3D" id="1.25.40.10">
    <property type="entry name" value="Tetratricopeptide repeat domain"/>
    <property type="match status" value="1"/>
</dbReference>
<keyword evidence="3 8" id="KW-0418">Kinase</keyword>
<dbReference type="GO" id="GO:0005524">
    <property type="term" value="F:ATP binding"/>
    <property type="evidence" value="ECO:0007669"/>
    <property type="project" value="UniProtKB-UniRule"/>
</dbReference>
<organism evidence="8 9">
    <name type="scientific">Polyangium jinanense</name>
    <dbReference type="NCBI Taxonomy" id="2829994"/>
    <lineage>
        <taxon>Bacteria</taxon>
        <taxon>Pseudomonadati</taxon>
        <taxon>Myxococcota</taxon>
        <taxon>Polyangia</taxon>
        <taxon>Polyangiales</taxon>
        <taxon>Polyangiaceae</taxon>
        <taxon>Polyangium</taxon>
    </lineage>
</organism>
<dbReference type="AlphaFoldDB" id="A0A9X3X1A2"/>
<dbReference type="Gene3D" id="3.30.200.20">
    <property type="entry name" value="Phosphorylase Kinase, domain 1"/>
    <property type="match status" value="1"/>
</dbReference>
<dbReference type="PROSITE" id="PS00107">
    <property type="entry name" value="PROTEIN_KINASE_ATP"/>
    <property type="match status" value="1"/>
</dbReference>
<dbReference type="PANTHER" id="PTHR43289:SF34">
    <property type="entry name" value="SERINE_THREONINE-PROTEIN KINASE YBDM-RELATED"/>
    <property type="match status" value="1"/>
</dbReference>
<name>A0A9X3X1A2_9BACT</name>